<dbReference type="OrthoDB" id="3254613at2759"/>
<evidence type="ECO:0000313" key="2">
    <source>
        <dbReference type="Proteomes" id="UP000217199"/>
    </source>
</evidence>
<organism evidence="1 2">
    <name type="scientific">Pyrrhoderma noxium</name>
    <dbReference type="NCBI Taxonomy" id="2282107"/>
    <lineage>
        <taxon>Eukaryota</taxon>
        <taxon>Fungi</taxon>
        <taxon>Dikarya</taxon>
        <taxon>Basidiomycota</taxon>
        <taxon>Agaricomycotina</taxon>
        <taxon>Agaricomycetes</taxon>
        <taxon>Hymenochaetales</taxon>
        <taxon>Hymenochaetaceae</taxon>
        <taxon>Pyrrhoderma</taxon>
    </lineage>
</organism>
<accession>A0A286U964</accession>
<evidence type="ECO:0000313" key="1">
    <source>
        <dbReference type="EMBL" id="PAV16113.1"/>
    </source>
</evidence>
<sequence>MYHTNYPIRSHSVNDVSRKHTLNYEKGKGRAQGRKPQVIVPLCADERGDASQKSSLNSIANGNGNNHSFVLAVDEFTNSFSSRVIIPLKPRATHGSSLRNLRTSTKPRRNLFKIVKSKSDNLEYGNVLIIGRTEPKFRDEFFDDLADVPLPAYVQNLLDDFEHSNSLSLTLGYRNPSLLDVLTFREPIPLSPVLEQSFSSSASTCPPIPSPIKSVEQKPLRKRRSIFTLRLPLRPSIPELNPRQSLEVSSSTSESDFIEVNYRSTPRISVRRKLIGLPSTRNYDLSMLEKAPDDVPETPKTSNTRFDLPLTPSKIRASRGMSVLREVGNKFARLGRR</sequence>
<dbReference type="InParanoid" id="A0A286U964"/>
<name>A0A286U964_9AGAM</name>
<gene>
    <name evidence="1" type="ORF">PNOK_0773300</name>
</gene>
<dbReference type="AlphaFoldDB" id="A0A286U964"/>
<proteinExistence type="predicted"/>
<dbReference type="EMBL" id="NBII01000008">
    <property type="protein sequence ID" value="PAV16113.1"/>
    <property type="molecule type" value="Genomic_DNA"/>
</dbReference>
<protein>
    <submittedName>
        <fullName evidence="1">Uncharacterized protein</fullName>
    </submittedName>
</protein>
<keyword evidence="2" id="KW-1185">Reference proteome</keyword>
<reference evidence="1 2" key="1">
    <citation type="journal article" date="2017" name="Mol. Ecol.">
        <title>Comparative and population genomic landscape of Phellinus noxius: A hypervariable fungus causing root rot in trees.</title>
        <authorList>
            <person name="Chung C.L."/>
            <person name="Lee T.J."/>
            <person name="Akiba M."/>
            <person name="Lee H.H."/>
            <person name="Kuo T.H."/>
            <person name="Liu D."/>
            <person name="Ke H.M."/>
            <person name="Yokoi T."/>
            <person name="Roa M.B."/>
            <person name="Lu M.J."/>
            <person name="Chang Y.Y."/>
            <person name="Ann P.J."/>
            <person name="Tsai J.N."/>
            <person name="Chen C.Y."/>
            <person name="Tzean S.S."/>
            <person name="Ota Y."/>
            <person name="Hattori T."/>
            <person name="Sahashi N."/>
            <person name="Liou R.F."/>
            <person name="Kikuchi T."/>
            <person name="Tsai I.J."/>
        </authorList>
    </citation>
    <scope>NUCLEOTIDE SEQUENCE [LARGE SCALE GENOMIC DNA]</scope>
    <source>
        <strain evidence="1 2">FFPRI411160</strain>
    </source>
</reference>
<comment type="caution">
    <text evidence="1">The sequence shown here is derived from an EMBL/GenBank/DDBJ whole genome shotgun (WGS) entry which is preliminary data.</text>
</comment>
<dbReference type="Proteomes" id="UP000217199">
    <property type="component" value="Unassembled WGS sequence"/>
</dbReference>